<dbReference type="InterPro" id="IPR025110">
    <property type="entry name" value="AMP-bd_C"/>
</dbReference>
<dbReference type="PROSITE" id="PS00012">
    <property type="entry name" value="PHOSPHOPANTETHEINE"/>
    <property type="match status" value="1"/>
</dbReference>
<dbReference type="Gene3D" id="1.10.1200.10">
    <property type="entry name" value="ACP-like"/>
    <property type="match status" value="2"/>
</dbReference>
<dbReference type="InterPro" id="IPR023213">
    <property type="entry name" value="CAT-like_dom_sf"/>
</dbReference>
<sequence length="2606" mass="293835">MNIIHLIRDFKDSGIDISLYGEDLKISVEGDMPAEDVLQKLRASKAAIIDFLKKVQSGTSTDIPVTPKQESYPLSSSQRRLWILSQFEESSMAYNMPGVYIFEGELNVAALSHGFEKLVARHESLRTVFRQDEEGELRQLILHPGETGFEVLSADLRQEEDRDGIVRRCVQAEITTPFDLSDGPLLRAALYQVADNKWVFTYTMHHIISDGWSMRILMKELLLYYNAYVKGEEVAIAPLRIHYKDYTIWQQQQLSGQQLQYHRNYWLEQFKGELPILALPGDRPRPAVKTHNGGLVHVSVDRNVARNFKGMVREQGGSLFMGLLAAVNTLLYRYTGQEDIIIGSPVAGREHTDLEDQIGFYVNTLALRAQFKGNKSFRDLLDHIREVTLGAYEHQVYPFDDLVDQLNLQRDMSRNALFDVMVALQNTKISSRDEQRSLAGINVAGYQSSGEVISKFDLTFNFAEQGESLLLDIEYNSDIYEKSTMERLGTHLGQLLAAIAAAPSIPLNRLDYVSAAEKEQLLFAFNDTTHDYPSDKTLVALFEEQVARTPEQVALVFNGTSFTYRELNERANQLGAYLREQYHIRPDDLVGVQLQRSEQMIIALLGVLKSGGAYVPVDPGHPQERIDYMLQDSGCKTLLDAGAMERFTAVADNYSREDLPLVNQPTDLVYVIYTSGSTGRPKGCMLEHRGVINRIEWMWSHYGFRSDDIILQKTTFTFDVSVWELWMPLCWGTRMVLCEQDDIGSPDRIVALINREGVTCLHFVPSMLQAFLSSVEDRSDLAEQLQSLRRVITSGEALPVETVNSWYDRVDVPIHNLYGPTEASVDVTYYATKRGDRRIPIGRPIWNTSMYVLGSDDQLVPVGVAGEICIGGTGLARGYLNKPELTAEKFVADPFRAGERIYRTGDLGRWLADGNIEYLGRKDDQVKIRGYRIELGEIESALQGHESVTAAAVIARVVGSGEKELVAYVVGGEALQASVLRAYLGKTLPAYMVPGYYVQLEALPLSPNGKLDRKRLPSPEGMGLPGGHEYVAPRSATEKQLAEIWESILGKQQIGIKDNFFELGGHSLKATRLASQVYKTFEAKISLKDLFAVPVLEEQAAFIQRAKKTAFVEISTVPVQEHYPLSSSQYRLWVLCRMEEANISYNMSGSYFFEGQLDFEALAAAFNTMIARHEVLRTVFRELENGEVRQYVLPVEESGFSIKYLDLREEADNEAVIRRLVKEDMTTAFDLANGPLLRVGLYQPADNKWVFSHVIHHIISDAWSMDILVGELLLFYHMHRNRRENPLSPLRIQYKDYASWQQEQVNGNTLDDQKAYWLKQFEGELPVLQLPADKIRPALKTYNAGSIKRRINTKLTGELKSLCQETGSTLFMGLLATINTLLYRYTGQDDIIVGSPVAGRAHANLEDQIGFYVNTLALRTRFEGTGTYRQLLENVKQVTLDAYDNQLYPFDKLVDALNLKRDISRSPLFDVMLVLKQPNNIEESASQDDMRIGAYEGEEHLTVKVDLTFDVFDTGNELYIRVGYNNDIYARNSMERLADHLEQLLAVAAASPDMPLNRLDYLSPAEKEQLLLTFNNTVYDRPADKTLMTLFEEQVVRTPDQVALMFNGNSFTYRELNERANQLGRYLRQQYRVGPNDLVGVRMRRSEQMIISLLGVLKSGAAYLPVDPDYPQERIDYMLEDSNCKMLLDAASLKHFSTVADNYSRENLAMVNQPADLVYVIYTSGSTGSPKGVMIENGNLVNYLIAINDVYRLKGDERILQTSNFSFDASVEQIFLSLVSGATLYVITADLLIDDVALNAFIQENAITHLHAVPAILDKIAVEYSASLRRIISAGEDCPSSLLNRWHSRVNFYNKYGPTEATISSVIFQADRQMPMLSKVPIGRPVSNKIYIVDELGALVPAGVTGELCISGAGVARGYLNKPELTAEKFVLNPYKAGERIYRTGDLARWLADGSIEYLGRKDDQVKTRGYRIELGEIKNALMACNGVRSAVVAAKTNAYGEKELIAYLVGSGGLNVAGIRSQLSKTLPVFMVPAYYVQLESLPLSPNGKLDMKKLPVREGLAMTTDTTYEAPRNETEHVLVKIWEEVLGREGIGIRDNVFELGGNSINLIRLNMGINKAFGRNEPLKTMFHLPTVAEMAEYLESGATTETTSIVNVNTIPALAADSPAGISYNMAGYFSGWSSLEDPMVLYVEYPEINIDALRLAVNRLVQRHEILRTVFVADNDSIFMQVLSAAEWQVDVSEHPVKMTAEMCAEFIAEEHRREFDLYKGPLLFVNVLRLEKGMSLVVLNMHHAISDGFSSGILKQELMQLYAGATGRNEADILPLPFQYRDFARWQQSFVQSAEGEKHKQYWQQRLNECLPEVRFSAREKIVHTKQNGICSNLLIEGFLLEDLDAFAKENKVTRTVFLLGVLNIVLNRLTNQADITILTRLSGRHHKYYGDMDVTGLIGFFVNTLLIRSRIDSNTPVPAYFRELQEDFLDDLGFSAYPFGKLINELPGISPAAFLGSTVVYNYHNYDYLRDVTYREEPGLAENHHRPTIQTALVLHVKEFGNCLLLEFIGSENVFSENDLLHITSLYHSLLEQVLYERRSLYNVSKENLPCAEY</sequence>
<dbReference type="FunFam" id="2.30.38.10:FF:000001">
    <property type="entry name" value="Non-ribosomal peptide synthetase PvdI"/>
    <property type="match status" value="2"/>
</dbReference>
<dbReference type="FunFam" id="3.30.300.30:FF:000010">
    <property type="entry name" value="Enterobactin synthetase component F"/>
    <property type="match status" value="1"/>
</dbReference>
<dbReference type="InterPro" id="IPR010071">
    <property type="entry name" value="AA_adenyl_dom"/>
</dbReference>
<dbReference type="Pfam" id="PF00668">
    <property type="entry name" value="Condensation"/>
    <property type="match status" value="3"/>
</dbReference>
<name>A0A7K1UAL9_9BACT</name>
<dbReference type="Gene3D" id="3.30.559.10">
    <property type="entry name" value="Chloramphenicol acetyltransferase-like domain"/>
    <property type="match status" value="3"/>
</dbReference>
<dbReference type="PROSITE" id="PS00455">
    <property type="entry name" value="AMP_BINDING"/>
    <property type="match status" value="2"/>
</dbReference>
<dbReference type="InterPro" id="IPR020845">
    <property type="entry name" value="AMP-binding_CS"/>
</dbReference>
<dbReference type="InterPro" id="IPR042099">
    <property type="entry name" value="ANL_N_sf"/>
</dbReference>
<organism evidence="6 7">
    <name type="scientific">Chitinophaga tropicalis</name>
    <dbReference type="NCBI Taxonomy" id="2683588"/>
    <lineage>
        <taxon>Bacteria</taxon>
        <taxon>Pseudomonadati</taxon>
        <taxon>Bacteroidota</taxon>
        <taxon>Chitinophagia</taxon>
        <taxon>Chitinophagales</taxon>
        <taxon>Chitinophagaceae</taxon>
        <taxon>Chitinophaga</taxon>
    </lineage>
</organism>
<dbReference type="SUPFAM" id="SSF52777">
    <property type="entry name" value="CoA-dependent acyltransferases"/>
    <property type="match status" value="6"/>
</dbReference>
<dbReference type="GO" id="GO:0043041">
    <property type="term" value="P:amino acid activation for nonribosomal peptide biosynthetic process"/>
    <property type="evidence" value="ECO:0007669"/>
    <property type="project" value="TreeGrafter"/>
</dbReference>
<evidence type="ECO:0000256" key="3">
    <source>
        <dbReference type="ARBA" id="ARBA00022450"/>
    </source>
</evidence>
<dbReference type="PANTHER" id="PTHR45527">
    <property type="entry name" value="NONRIBOSOMAL PEPTIDE SYNTHETASE"/>
    <property type="match status" value="1"/>
</dbReference>
<dbReference type="CDD" id="cd05930">
    <property type="entry name" value="A_NRPS"/>
    <property type="match status" value="2"/>
</dbReference>
<keyword evidence="3" id="KW-0596">Phosphopantetheine</keyword>
<comment type="caution">
    <text evidence="6">The sequence shown here is derived from an EMBL/GenBank/DDBJ whole genome shotgun (WGS) entry which is preliminary data.</text>
</comment>
<dbReference type="Gene3D" id="2.30.38.10">
    <property type="entry name" value="Luciferase, Domain 3"/>
    <property type="match status" value="1"/>
</dbReference>
<dbReference type="SUPFAM" id="SSF47336">
    <property type="entry name" value="ACP-like"/>
    <property type="match status" value="2"/>
</dbReference>
<dbReference type="GO" id="GO:0005829">
    <property type="term" value="C:cytosol"/>
    <property type="evidence" value="ECO:0007669"/>
    <property type="project" value="TreeGrafter"/>
</dbReference>
<dbReference type="PROSITE" id="PS50075">
    <property type="entry name" value="CARRIER"/>
    <property type="match status" value="2"/>
</dbReference>
<feature type="domain" description="Carrier" evidence="5">
    <location>
        <begin position="1032"/>
        <end position="1107"/>
    </location>
</feature>
<evidence type="ECO:0000256" key="2">
    <source>
        <dbReference type="ARBA" id="ARBA00006432"/>
    </source>
</evidence>
<proteinExistence type="inferred from homology"/>
<reference evidence="6 7" key="1">
    <citation type="submission" date="2019-12" db="EMBL/GenBank/DDBJ databases">
        <title>Chitinophaga sp. strain ysch24 (GDMCC 1.1355), whole genome shotgun sequence.</title>
        <authorList>
            <person name="Zhang X."/>
        </authorList>
    </citation>
    <scope>NUCLEOTIDE SEQUENCE [LARGE SCALE GENOMIC DNA]</scope>
    <source>
        <strain evidence="7">ysch24</strain>
    </source>
</reference>
<dbReference type="NCBIfam" id="TIGR01733">
    <property type="entry name" value="AA-adenyl-dom"/>
    <property type="match status" value="2"/>
</dbReference>
<evidence type="ECO:0000256" key="4">
    <source>
        <dbReference type="ARBA" id="ARBA00022553"/>
    </source>
</evidence>
<dbReference type="FunFam" id="3.40.50.12780:FF:000012">
    <property type="entry name" value="Non-ribosomal peptide synthetase"/>
    <property type="match status" value="2"/>
</dbReference>
<evidence type="ECO:0000313" key="6">
    <source>
        <dbReference type="EMBL" id="MVT11424.1"/>
    </source>
</evidence>
<dbReference type="InterPro" id="IPR000873">
    <property type="entry name" value="AMP-dep_synth/lig_dom"/>
</dbReference>
<evidence type="ECO:0000259" key="5">
    <source>
        <dbReference type="PROSITE" id="PS50075"/>
    </source>
</evidence>
<dbReference type="InterPro" id="IPR009081">
    <property type="entry name" value="PP-bd_ACP"/>
</dbReference>
<dbReference type="InterPro" id="IPR001242">
    <property type="entry name" value="Condensation_dom"/>
</dbReference>
<dbReference type="InterPro" id="IPR045851">
    <property type="entry name" value="AMP-bd_C_sf"/>
</dbReference>
<comment type="cofactor">
    <cofactor evidence="1">
        <name>pantetheine 4'-phosphate</name>
        <dbReference type="ChEBI" id="CHEBI:47942"/>
    </cofactor>
</comment>
<dbReference type="Gene3D" id="3.30.559.30">
    <property type="entry name" value="Nonribosomal peptide synthetase, condensation domain"/>
    <property type="match status" value="3"/>
</dbReference>
<dbReference type="Gene3D" id="3.30.300.30">
    <property type="match status" value="2"/>
</dbReference>
<keyword evidence="4" id="KW-0597">Phosphoprotein</keyword>
<evidence type="ECO:0000256" key="1">
    <source>
        <dbReference type="ARBA" id="ARBA00001957"/>
    </source>
</evidence>
<dbReference type="FunFam" id="3.40.50.980:FF:000002">
    <property type="entry name" value="Enterobactin synthetase component F"/>
    <property type="match status" value="1"/>
</dbReference>
<dbReference type="InterPro" id="IPR006162">
    <property type="entry name" value="Ppantetheine_attach_site"/>
</dbReference>
<dbReference type="CDD" id="cd19531">
    <property type="entry name" value="LCL_NRPS-like"/>
    <property type="match status" value="2"/>
</dbReference>
<keyword evidence="7" id="KW-1185">Reference proteome</keyword>
<dbReference type="Gene3D" id="3.40.50.980">
    <property type="match status" value="2"/>
</dbReference>
<dbReference type="NCBIfam" id="NF003417">
    <property type="entry name" value="PRK04813.1"/>
    <property type="match status" value="2"/>
</dbReference>
<dbReference type="FunFam" id="3.40.50.980:FF:000001">
    <property type="entry name" value="Non-ribosomal peptide synthetase"/>
    <property type="match status" value="2"/>
</dbReference>
<dbReference type="Pfam" id="PF00550">
    <property type="entry name" value="PP-binding"/>
    <property type="match status" value="2"/>
</dbReference>
<dbReference type="SUPFAM" id="SSF56801">
    <property type="entry name" value="Acetyl-CoA synthetase-like"/>
    <property type="match status" value="2"/>
</dbReference>
<gene>
    <name evidence="6" type="ORF">GO493_24375</name>
</gene>
<comment type="similarity">
    <text evidence="2">Belongs to the ATP-dependent AMP-binding enzyme family.</text>
</comment>
<dbReference type="GO" id="GO:0003824">
    <property type="term" value="F:catalytic activity"/>
    <property type="evidence" value="ECO:0007669"/>
    <property type="project" value="InterPro"/>
</dbReference>
<protein>
    <submittedName>
        <fullName evidence="6">Amino acid adenylation domain-containing protein</fullName>
    </submittedName>
</protein>
<dbReference type="GO" id="GO:0044550">
    <property type="term" value="P:secondary metabolite biosynthetic process"/>
    <property type="evidence" value="ECO:0007669"/>
    <property type="project" value="UniProtKB-ARBA"/>
</dbReference>
<dbReference type="PANTHER" id="PTHR45527:SF1">
    <property type="entry name" value="FATTY ACID SYNTHASE"/>
    <property type="match status" value="1"/>
</dbReference>
<dbReference type="SMART" id="SM00823">
    <property type="entry name" value="PKS_PP"/>
    <property type="match status" value="1"/>
</dbReference>
<dbReference type="Gene3D" id="3.40.50.12780">
    <property type="entry name" value="N-terminal domain of ligase-like"/>
    <property type="match status" value="1"/>
</dbReference>
<dbReference type="InterPro" id="IPR020806">
    <property type="entry name" value="PKS_PP-bd"/>
</dbReference>
<accession>A0A7K1UAL9</accession>
<dbReference type="EMBL" id="WRXN01000013">
    <property type="protein sequence ID" value="MVT11424.1"/>
    <property type="molecule type" value="Genomic_DNA"/>
</dbReference>
<dbReference type="InterPro" id="IPR036736">
    <property type="entry name" value="ACP-like_sf"/>
</dbReference>
<dbReference type="Proteomes" id="UP000461730">
    <property type="component" value="Unassembled WGS sequence"/>
</dbReference>
<dbReference type="GO" id="GO:0031177">
    <property type="term" value="F:phosphopantetheine binding"/>
    <property type="evidence" value="ECO:0007669"/>
    <property type="project" value="InterPro"/>
</dbReference>
<dbReference type="RefSeq" id="WP_157308851.1">
    <property type="nucleotide sequence ID" value="NZ_WRXN01000013.1"/>
</dbReference>
<evidence type="ECO:0000313" key="7">
    <source>
        <dbReference type="Proteomes" id="UP000461730"/>
    </source>
</evidence>
<dbReference type="Pfam" id="PF13193">
    <property type="entry name" value="AMP-binding_C"/>
    <property type="match status" value="1"/>
</dbReference>
<dbReference type="Pfam" id="PF00501">
    <property type="entry name" value="AMP-binding"/>
    <property type="match status" value="2"/>
</dbReference>
<dbReference type="FunFam" id="1.10.1200.10:FF:000005">
    <property type="entry name" value="Nonribosomal peptide synthetase 1"/>
    <property type="match status" value="1"/>
</dbReference>
<feature type="domain" description="Carrier" evidence="5">
    <location>
        <begin position="2072"/>
        <end position="2147"/>
    </location>
</feature>